<sequence length="130" mass="14461">MNLWEFLVWLFWIYIAIACIWVFIIIVMDIFRDHGLNGWAKALWIVFLIVLPFLAALIYLIARGSGMSRRRAAEYREAQAQADAYIRSVAGSGGQSAAAEIHQAKSLLDSGTITQAEFDQLKAKALQGGA</sequence>
<organism evidence="3 4">
    <name type="scientific">Agromyces rhizosphaerae</name>
    <dbReference type="NCBI Taxonomy" id="88374"/>
    <lineage>
        <taxon>Bacteria</taxon>
        <taxon>Bacillati</taxon>
        <taxon>Actinomycetota</taxon>
        <taxon>Actinomycetes</taxon>
        <taxon>Micrococcales</taxon>
        <taxon>Microbacteriaceae</taxon>
        <taxon>Agromyces</taxon>
    </lineage>
</organism>
<keyword evidence="1" id="KW-0472">Membrane</keyword>
<dbReference type="Pfam" id="PF09851">
    <property type="entry name" value="SHOCT"/>
    <property type="match status" value="1"/>
</dbReference>
<evidence type="ECO:0000259" key="2">
    <source>
        <dbReference type="Pfam" id="PF09851"/>
    </source>
</evidence>
<feature type="transmembrane region" description="Helical" evidence="1">
    <location>
        <begin position="43"/>
        <end position="62"/>
    </location>
</feature>
<dbReference type="EMBL" id="BSDP01000001">
    <property type="protein sequence ID" value="GLI27193.1"/>
    <property type="molecule type" value="Genomic_DNA"/>
</dbReference>
<feature type="transmembrane region" description="Helical" evidence="1">
    <location>
        <begin position="7"/>
        <end position="31"/>
    </location>
</feature>
<dbReference type="AlphaFoldDB" id="A0A9W6CRJ1"/>
<name>A0A9W6CRJ1_9MICO</name>
<proteinExistence type="predicted"/>
<evidence type="ECO:0000313" key="3">
    <source>
        <dbReference type="EMBL" id="GLI27193.1"/>
    </source>
</evidence>
<keyword evidence="1" id="KW-0812">Transmembrane</keyword>
<evidence type="ECO:0000313" key="4">
    <source>
        <dbReference type="Proteomes" id="UP001144396"/>
    </source>
</evidence>
<feature type="domain" description="SHOCT" evidence="2">
    <location>
        <begin position="100"/>
        <end position="126"/>
    </location>
</feature>
<evidence type="ECO:0000256" key="1">
    <source>
        <dbReference type="SAM" id="Phobius"/>
    </source>
</evidence>
<dbReference type="Proteomes" id="UP001144396">
    <property type="component" value="Unassembled WGS sequence"/>
</dbReference>
<reference evidence="3" key="1">
    <citation type="submission" date="2022-12" db="EMBL/GenBank/DDBJ databases">
        <title>Reference genome sequencing for broad-spectrum identification of bacterial and archaeal isolates by mass spectrometry.</title>
        <authorList>
            <person name="Sekiguchi Y."/>
            <person name="Tourlousse D.M."/>
        </authorList>
    </citation>
    <scope>NUCLEOTIDE SEQUENCE</scope>
    <source>
        <strain evidence="3">14</strain>
    </source>
</reference>
<gene>
    <name evidence="3" type="ORF">ARHIZOSPH14_14350</name>
</gene>
<comment type="caution">
    <text evidence="3">The sequence shown here is derived from an EMBL/GenBank/DDBJ whole genome shotgun (WGS) entry which is preliminary data.</text>
</comment>
<dbReference type="RefSeq" id="WP_281883526.1">
    <property type="nucleotide sequence ID" value="NZ_BSDP01000001.1"/>
</dbReference>
<dbReference type="InterPro" id="IPR018649">
    <property type="entry name" value="SHOCT"/>
</dbReference>
<keyword evidence="1" id="KW-1133">Transmembrane helix</keyword>
<accession>A0A9W6CRJ1</accession>
<protein>
    <submittedName>
        <fullName evidence="3">Membrane protein</fullName>
    </submittedName>
</protein>
<keyword evidence="4" id="KW-1185">Reference proteome</keyword>